<dbReference type="EMBL" id="PPCV01000001">
    <property type="protein sequence ID" value="RXW33439.1"/>
    <property type="molecule type" value="Genomic_DNA"/>
</dbReference>
<evidence type="ECO:0000256" key="2">
    <source>
        <dbReference type="ARBA" id="ARBA00022741"/>
    </source>
</evidence>
<comment type="caution">
    <text evidence="7">The sequence shown here is derived from an EMBL/GenBank/DDBJ whole genome shotgun (WGS) entry which is preliminary data.</text>
</comment>
<reference evidence="7 8" key="1">
    <citation type="submission" date="2018-01" db="EMBL/GenBank/DDBJ databases">
        <title>Lactibacter flavus gen. nov., sp. nov., a novel bacterium of the family Propionibacteriaceae isolated from raw milk and dairy products.</title>
        <authorList>
            <person name="Wenning M."/>
            <person name="Breitenwieser F."/>
            <person name="Huptas C."/>
            <person name="von Neubeck M."/>
            <person name="Busse H.-J."/>
            <person name="Scherer S."/>
        </authorList>
    </citation>
    <scope>NUCLEOTIDE SEQUENCE [LARGE SCALE GENOMIC DNA]</scope>
    <source>
        <strain evidence="7 8">VG341</strain>
    </source>
</reference>
<evidence type="ECO:0000256" key="5">
    <source>
        <dbReference type="ARBA" id="ARBA00023186"/>
    </source>
</evidence>
<dbReference type="Pfam" id="PF00012">
    <property type="entry name" value="HSP70"/>
    <property type="match status" value="1"/>
</dbReference>
<organism evidence="7 8">
    <name type="scientific">Propioniciclava flava</name>
    <dbReference type="NCBI Taxonomy" id="2072026"/>
    <lineage>
        <taxon>Bacteria</taxon>
        <taxon>Bacillati</taxon>
        <taxon>Actinomycetota</taxon>
        <taxon>Actinomycetes</taxon>
        <taxon>Propionibacteriales</taxon>
        <taxon>Propionibacteriaceae</taxon>
        <taxon>Propioniciclava</taxon>
    </lineage>
</organism>
<evidence type="ECO:0000256" key="6">
    <source>
        <dbReference type="RuleBase" id="RU003322"/>
    </source>
</evidence>
<name>A0A4Q2EJ91_9ACTN</name>
<evidence type="ECO:0000313" key="8">
    <source>
        <dbReference type="Proteomes" id="UP000290624"/>
    </source>
</evidence>
<dbReference type="OrthoDB" id="9766019at2"/>
<evidence type="ECO:0000256" key="4">
    <source>
        <dbReference type="ARBA" id="ARBA00023016"/>
    </source>
</evidence>
<keyword evidence="5" id="KW-0143">Chaperone</keyword>
<evidence type="ECO:0000256" key="3">
    <source>
        <dbReference type="ARBA" id="ARBA00022840"/>
    </source>
</evidence>
<keyword evidence="4" id="KW-0346">Stress response</keyword>
<dbReference type="GO" id="GO:0005524">
    <property type="term" value="F:ATP binding"/>
    <property type="evidence" value="ECO:0007669"/>
    <property type="project" value="UniProtKB-KW"/>
</dbReference>
<keyword evidence="3 6" id="KW-0067">ATP-binding</keyword>
<comment type="similarity">
    <text evidence="1 6">Belongs to the heat shock protein 70 family.</text>
</comment>
<dbReference type="SUPFAM" id="SSF53067">
    <property type="entry name" value="Actin-like ATPase domain"/>
    <property type="match status" value="2"/>
</dbReference>
<dbReference type="Gene3D" id="3.90.640.10">
    <property type="entry name" value="Actin, Chain A, domain 4"/>
    <property type="match status" value="1"/>
</dbReference>
<dbReference type="Proteomes" id="UP000290624">
    <property type="component" value="Unassembled WGS sequence"/>
</dbReference>
<dbReference type="PANTHER" id="PTHR19375">
    <property type="entry name" value="HEAT SHOCK PROTEIN 70KDA"/>
    <property type="match status" value="1"/>
</dbReference>
<dbReference type="Gene3D" id="3.30.420.40">
    <property type="match status" value="2"/>
</dbReference>
<dbReference type="AlphaFoldDB" id="A0A4Q2EJ91"/>
<sequence length="502" mass="52967">MRLGIDFGTTRTIVAVADRGNYPVVGFDDPDGDSVDYFPSVAARVGDHIVYGFAALEAARDGAPLVRSFKRALAAGSLHPDASVDLGGRNVRLSALVAGFLTALRDALVTSSTMSDVLSDEEPLEAMVAVPAHAHTAQRLLTLDAFAAAGFSVAGLVNEPSAAAFEYTHRQARTLNARRSRVVVYDLGGGTFDASLVQVTDLVHEVEASVGINRLGGDDFDAALARCAMSVAGDPVLTPDQEAALLEDARAGKETLSPQSRRIPLRVAGKDVSVGVDAFYEAAAPLVRETVDALVPLLGSADATGLEASQVASLYLVGGASELPLVARELRERFGRRVRRSPHAAASTAIGLAIAADPDSGFTLTDRLSRGFGVFRDRDGGATLAFDPLIGRDLRTSVDVDVSVTRRYRAAHNVGVFRFVEHSRLGGAGEPTGDVLPLAPLYFPFDASLRDGRDLSDVSVVRTGDGPLISEEYRVDRSGAIEARITDLDTGFTVVRRLGAGE</sequence>
<dbReference type="PROSITE" id="PS00329">
    <property type="entry name" value="HSP70_2"/>
    <property type="match status" value="1"/>
</dbReference>
<dbReference type="RefSeq" id="WP_129457404.1">
    <property type="nucleotide sequence ID" value="NZ_PPCV01000001.1"/>
</dbReference>
<dbReference type="InterPro" id="IPR018181">
    <property type="entry name" value="Heat_shock_70_CS"/>
</dbReference>
<gene>
    <name evidence="7" type="ORF">C1706_01370</name>
</gene>
<proteinExistence type="inferred from homology"/>
<dbReference type="PRINTS" id="PR00301">
    <property type="entry name" value="HEATSHOCK70"/>
</dbReference>
<dbReference type="InterPro" id="IPR013126">
    <property type="entry name" value="Hsp_70_fam"/>
</dbReference>
<keyword evidence="2 6" id="KW-0547">Nucleotide-binding</keyword>
<dbReference type="GO" id="GO:0140662">
    <property type="term" value="F:ATP-dependent protein folding chaperone"/>
    <property type="evidence" value="ECO:0007669"/>
    <property type="project" value="InterPro"/>
</dbReference>
<evidence type="ECO:0000313" key="7">
    <source>
        <dbReference type="EMBL" id="RXW33439.1"/>
    </source>
</evidence>
<evidence type="ECO:0000256" key="1">
    <source>
        <dbReference type="ARBA" id="ARBA00007381"/>
    </source>
</evidence>
<keyword evidence="8" id="KW-1185">Reference proteome</keyword>
<dbReference type="InterPro" id="IPR043129">
    <property type="entry name" value="ATPase_NBD"/>
</dbReference>
<protein>
    <submittedName>
        <fullName evidence="7">Hsp70 family protein</fullName>
    </submittedName>
</protein>
<accession>A0A4Q2EJ91</accession>
<dbReference type="PROSITE" id="PS01036">
    <property type="entry name" value="HSP70_3"/>
    <property type="match status" value="1"/>
</dbReference>